<keyword evidence="4" id="KW-1185">Reference proteome</keyword>
<dbReference type="PROSITE" id="PS50005">
    <property type="entry name" value="TPR"/>
    <property type="match status" value="1"/>
</dbReference>
<accession>A0A858RQ32</accession>
<dbReference type="Gene3D" id="1.25.40.10">
    <property type="entry name" value="Tetratricopeptide repeat domain"/>
    <property type="match status" value="1"/>
</dbReference>
<evidence type="ECO:0000256" key="1">
    <source>
        <dbReference type="PROSITE-ProRule" id="PRU00339"/>
    </source>
</evidence>
<feature type="repeat" description="TPR" evidence="1">
    <location>
        <begin position="83"/>
        <end position="116"/>
    </location>
</feature>
<organism evidence="3 4">
    <name type="scientific">Luteolibacter luteus</name>
    <dbReference type="NCBI Taxonomy" id="2728835"/>
    <lineage>
        <taxon>Bacteria</taxon>
        <taxon>Pseudomonadati</taxon>
        <taxon>Verrucomicrobiota</taxon>
        <taxon>Verrucomicrobiia</taxon>
        <taxon>Verrucomicrobiales</taxon>
        <taxon>Verrucomicrobiaceae</taxon>
        <taxon>Luteolibacter</taxon>
    </lineage>
</organism>
<evidence type="ECO:0000313" key="4">
    <source>
        <dbReference type="Proteomes" id="UP000501812"/>
    </source>
</evidence>
<name>A0A858RQ32_9BACT</name>
<feature type="region of interest" description="Disordered" evidence="2">
    <location>
        <begin position="132"/>
        <end position="184"/>
    </location>
</feature>
<dbReference type="InterPro" id="IPR011990">
    <property type="entry name" value="TPR-like_helical_dom_sf"/>
</dbReference>
<feature type="compositionally biased region" description="Basic and acidic residues" evidence="2">
    <location>
        <begin position="132"/>
        <end position="141"/>
    </location>
</feature>
<evidence type="ECO:0000313" key="3">
    <source>
        <dbReference type="EMBL" id="QJE98835.1"/>
    </source>
</evidence>
<dbReference type="KEGG" id="luo:HHL09_24660"/>
<feature type="compositionally biased region" description="Basic and acidic residues" evidence="2">
    <location>
        <begin position="149"/>
        <end position="174"/>
    </location>
</feature>
<dbReference type="EMBL" id="CP051774">
    <property type="protein sequence ID" value="QJE98835.1"/>
    <property type="molecule type" value="Genomic_DNA"/>
</dbReference>
<dbReference type="InterPro" id="IPR019734">
    <property type="entry name" value="TPR_rpt"/>
</dbReference>
<dbReference type="SUPFAM" id="SSF48452">
    <property type="entry name" value="TPR-like"/>
    <property type="match status" value="1"/>
</dbReference>
<reference evidence="3 4" key="1">
    <citation type="submission" date="2020-04" db="EMBL/GenBank/DDBJ databases">
        <title>Luteolibacter sp. G-1-1-1 isolated from soil.</title>
        <authorList>
            <person name="Dahal R.H."/>
        </authorList>
    </citation>
    <scope>NUCLEOTIDE SEQUENCE [LARGE SCALE GENOMIC DNA]</scope>
    <source>
        <strain evidence="3 4">G-1-1-1</strain>
    </source>
</reference>
<evidence type="ECO:0000256" key="2">
    <source>
        <dbReference type="SAM" id="MobiDB-lite"/>
    </source>
</evidence>
<proteinExistence type="predicted"/>
<gene>
    <name evidence="3" type="ORF">HHL09_24660</name>
</gene>
<keyword evidence="1" id="KW-0802">TPR repeat</keyword>
<protein>
    <recommendedName>
        <fullName evidence="5">Tetratricopeptide repeat protein</fullName>
    </recommendedName>
</protein>
<dbReference type="RefSeq" id="WP_169457322.1">
    <property type="nucleotide sequence ID" value="NZ_CP051774.1"/>
</dbReference>
<evidence type="ECO:0008006" key="5">
    <source>
        <dbReference type="Google" id="ProtNLM"/>
    </source>
</evidence>
<dbReference type="Proteomes" id="UP000501812">
    <property type="component" value="Chromosome"/>
</dbReference>
<sequence length="213" mass="23627">MKRRRNIAIILGGIVVPLLLVAGTTLDEDFWTSPDERGDLLMHRHRYAQAAKTYTDPLRIGIAQYRDGAYEAAAKAFARVPGATGAYNTGNAWLMHGQYDTAIAAYDKALGFRPGWQPALDNKQLAIARRDAMSVSDKDKEDEATEAYDPDKIVMDNKGGEDKDEDKKPMEGQKDTGLQESWLRRVKTTPGQFLKAKFAWQDQVQSGTAAPPP</sequence>
<dbReference type="AlphaFoldDB" id="A0A858RQ32"/>